<name>A0ABU6JAK2_9BURK</name>
<dbReference type="EMBL" id="JAWIIV010000011">
    <property type="protein sequence ID" value="MEC4720468.1"/>
    <property type="molecule type" value="Genomic_DNA"/>
</dbReference>
<evidence type="ECO:0000256" key="1">
    <source>
        <dbReference type="SAM" id="MobiDB-lite"/>
    </source>
</evidence>
<evidence type="ECO:0000313" key="2">
    <source>
        <dbReference type="EMBL" id="MEC4720468.1"/>
    </source>
</evidence>
<comment type="caution">
    <text evidence="2">The sequence shown here is derived from an EMBL/GenBank/DDBJ whole genome shotgun (WGS) entry which is preliminary data.</text>
</comment>
<sequence>MTTTKSGDPAESINEAPEAIGEEAQQTTAAVRAWLETSAQDGIWESIMALELDSDGQDEPLDALDSDLDMSSLPKGDEAAALAALQSVEKLGRRRSSKKEEYVRNLTAEDFEDGSERLAFMIIKANVDELFNPKVKPTQFIEAAKWIFGRNTDAFNFEEACRTLSVRADVVRLRIQFQFWRLWKVCPVEFPFMVARVPEILEGEIYIVADEEGYDLARTAWLQPGIKTQALIEEASGGRAQFAKSDCPVFGKYHKALEVLSSRYIMSQQGDYWWLTGRNPIMRDLDLSNPAYRRNMTHLSWSKMF</sequence>
<organism evidence="2 3">
    <name type="scientific">Noviherbaspirillum album</name>
    <dbReference type="NCBI Taxonomy" id="3080276"/>
    <lineage>
        <taxon>Bacteria</taxon>
        <taxon>Pseudomonadati</taxon>
        <taxon>Pseudomonadota</taxon>
        <taxon>Betaproteobacteria</taxon>
        <taxon>Burkholderiales</taxon>
        <taxon>Oxalobacteraceae</taxon>
        <taxon>Noviherbaspirillum</taxon>
    </lineage>
</organism>
<accession>A0ABU6JAK2</accession>
<reference evidence="2 3" key="1">
    <citation type="submission" date="2023-10" db="EMBL/GenBank/DDBJ databases">
        <title>Noviherbaspirillum sp. CPCC 100848 genome assembly.</title>
        <authorList>
            <person name="Li X.Y."/>
            <person name="Fang X.M."/>
        </authorList>
    </citation>
    <scope>NUCLEOTIDE SEQUENCE [LARGE SCALE GENOMIC DNA]</scope>
    <source>
        <strain evidence="2 3">CPCC 100848</strain>
    </source>
</reference>
<proteinExistence type="predicted"/>
<dbReference type="Proteomes" id="UP001352263">
    <property type="component" value="Unassembled WGS sequence"/>
</dbReference>
<feature type="region of interest" description="Disordered" evidence="1">
    <location>
        <begin position="1"/>
        <end position="27"/>
    </location>
</feature>
<gene>
    <name evidence="2" type="ORF">RY831_15000</name>
</gene>
<evidence type="ECO:0000313" key="3">
    <source>
        <dbReference type="Proteomes" id="UP001352263"/>
    </source>
</evidence>
<keyword evidence="3" id="KW-1185">Reference proteome</keyword>
<dbReference type="RefSeq" id="WP_326507186.1">
    <property type="nucleotide sequence ID" value="NZ_JAWIIV010000011.1"/>
</dbReference>
<protein>
    <submittedName>
        <fullName evidence="2">Uncharacterized protein</fullName>
    </submittedName>
</protein>